<keyword evidence="12" id="KW-1185">Reference proteome</keyword>
<evidence type="ECO:0000313" key="12">
    <source>
        <dbReference type="Proteomes" id="UP000189580"/>
    </source>
</evidence>
<dbReference type="AlphaFoldDB" id="A0A167EQ74"/>
<dbReference type="Proteomes" id="UP000189580">
    <property type="component" value="Chromosome d"/>
</dbReference>
<comment type="subcellular location">
    <subcellularLocation>
        <location evidence="1">Membrane</location>
        <location evidence="1">Coated pit</location>
        <topology evidence="1">Peripheral membrane protein</topology>
        <orientation evidence="1">Cytoplasmic side</orientation>
    </subcellularLocation>
</comment>
<evidence type="ECO:0000256" key="7">
    <source>
        <dbReference type="PIRNR" id="PIRNR037091"/>
    </source>
</evidence>
<comment type="similarity">
    <text evidence="7">Belongs to the adaptor complexes large subunit family.</text>
</comment>
<dbReference type="InterPro" id="IPR050840">
    <property type="entry name" value="Adaptor_Complx_Large_Subunit"/>
</dbReference>
<dbReference type="Pfam" id="PF01602">
    <property type="entry name" value="Adaptin_N"/>
    <property type="match status" value="1"/>
</dbReference>
<feature type="binding site" evidence="8">
    <location>
        <begin position="51"/>
        <end position="55"/>
    </location>
    <ligand>
        <name>a 1,2-diacyl-sn-glycero-3-phospho-(1D-myo-inositol-3,4,5-trisphosphate)</name>
        <dbReference type="ChEBI" id="CHEBI:57836"/>
    </ligand>
</feature>
<name>A0A167EQ74_9ASCO</name>
<feature type="binding site" evidence="8">
    <location>
        <position position="38"/>
    </location>
    <ligand>
        <name>a 1,2-diacyl-sn-glycero-3-phospho-(1D-myo-inositol-3,4,5-trisphosphate)</name>
        <dbReference type="ChEBI" id="CHEBI:57836"/>
    </ligand>
</feature>
<reference evidence="11 12" key="1">
    <citation type="submission" date="2016-02" db="EMBL/GenBank/DDBJ databases">
        <title>Complete genome sequence and transcriptome regulation of the pentose utilising yeast Sugiyamaella lignohabitans.</title>
        <authorList>
            <person name="Bellasio M."/>
            <person name="Peymann A."/>
            <person name="Valli M."/>
            <person name="Sipitzky M."/>
            <person name="Graf A."/>
            <person name="Sauer M."/>
            <person name="Marx H."/>
            <person name="Mattanovich D."/>
        </authorList>
    </citation>
    <scope>NUCLEOTIDE SEQUENCE [LARGE SCALE GENOMIC DNA]</scope>
    <source>
        <strain evidence="11 12">CBS 10342</strain>
    </source>
</reference>
<evidence type="ECO:0000256" key="1">
    <source>
        <dbReference type="ARBA" id="ARBA00004277"/>
    </source>
</evidence>
<evidence type="ECO:0000256" key="9">
    <source>
        <dbReference type="SAM" id="MobiDB-lite"/>
    </source>
</evidence>
<feature type="region of interest" description="Disordered" evidence="9">
    <location>
        <begin position="661"/>
        <end position="701"/>
    </location>
</feature>
<comment type="function">
    <text evidence="7">Adaptins are components of the adaptor complexes which link clathrin to receptors in coated vesicles. Clathrin-associated protein complexes are believed to interact with the cytoplasmic tails of membrane proteins, leading to their selection and concentration.</text>
</comment>
<dbReference type="PIRSF" id="PIRSF037091">
    <property type="entry name" value="AP2_complex_alpha"/>
    <property type="match status" value="1"/>
</dbReference>
<dbReference type="SMART" id="SM00809">
    <property type="entry name" value="Alpha_adaptinC2"/>
    <property type="match status" value="1"/>
</dbReference>
<dbReference type="InterPro" id="IPR013041">
    <property type="entry name" value="Clathrin_app_Ig-like_sf"/>
</dbReference>
<feature type="binding site" evidence="8">
    <location>
        <position position="47"/>
    </location>
    <ligand>
        <name>a 1,2-diacyl-sn-glycero-3-phospho-(1D-myo-inositol-3,4,5-trisphosphate)</name>
        <dbReference type="ChEBI" id="CHEBI:57836"/>
    </ligand>
</feature>
<keyword evidence="5 7" id="KW-0472">Membrane</keyword>
<dbReference type="InterPro" id="IPR011989">
    <property type="entry name" value="ARM-like"/>
</dbReference>
<dbReference type="Gene3D" id="2.60.40.1230">
    <property type="match status" value="1"/>
</dbReference>
<dbReference type="SUPFAM" id="SSF55711">
    <property type="entry name" value="Subdomain of clathrin and coatomer appendage domain"/>
    <property type="match status" value="1"/>
</dbReference>
<dbReference type="GO" id="GO:0030122">
    <property type="term" value="C:AP-2 adaptor complex"/>
    <property type="evidence" value="ECO:0007669"/>
    <property type="project" value="InterPro"/>
</dbReference>
<dbReference type="InterPro" id="IPR016024">
    <property type="entry name" value="ARM-type_fold"/>
</dbReference>
<dbReference type="SUPFAM" id="SSF48371">
    <property type="entry name" value="ARM repeat"/>
    <property type="match status" value="1"/>
</dbReference>
<evidence type="ECO:0000256" key="3">
    <source>
        <dbReference type="ARBA" id="ARBA00022583"/>
    </source>
</evidence>
<keyword evidence="4 7" id="KW-0653">Protein transport</keyword>
<dbReference type="RefSeq" id="XP_018736811.1">
    <property type="nucleotide sequence ID" value="XM_018882435.1"/>
</dbReference>
<dbReference type="InterPro" id="IPR008152">
    <property type="entry name" value="Clathrin_a/b/g-adaptin_app_Ig"/>
</dbReference>
<evidence type="ECO:0000259" key="10">
    <source>
        <dbReference type="SMART" id="SM00809"/>
    </source>
</evidence>
<dbReference type="GO" id="GO:0035615">
    <property type="term" value="F:clathrin adaptor activity"/>
    <property type="evidence" value="ECO:0007669"/>
    <property type="project" value="InterPro"/>
</dbReference>
<dbReference type="GO" id="GO:0072583">
    <property type="term" value="P:clathrin-dependent endocytosis"/>
    <property type="evidence" value="ECO:0007669"/>
    <property type="project" value="InterPro"/>
</dbReference>
<dbReference type="Pfam" id="PF02883">
    <property type="entry name" value="Alpha_adaptinC2"/>
    <property type="match status" value="1"/>
</dbReference>
<evidence type="ECO:0000256" key="8">
    <source>
        <dbReference type="PIRSR" id="PIRSR037091-1"/>
    </source>
</evidence>
<evidence type="ECO:0000313" key="11">
    <source>
        <dbReference type="EMBL" id="ANB14334.1"/>
    </source>
</evidence>
<dbReference type="OrthoDB" id="28053at2759"/>
<evidence type="ECO:0000256" key="5">
    <source>
        <dbReference type="ARBA" id="ARBA00023136"/>
    </source>
</evidence>
<evidence type="ECO:0000256" key="4">
    <source>
        <dbReference type="ARBA" id="ARBA00022927"/>
    </source>
</evidence>
<dbReference type="GeneID" id="30037530"/>
<accession>A0A167EQ74</accession>
<dbReference type="InterPro" id="IPR009028">
    <property type="entry name" value="Coatomer/calthrin_app_sub_C"/>
</dbReference>
<dbReference type="InterPro" id="IPR012295">
    <property type="entry name" value="TBP_dom_sf"/>
</dbReference>
<dbReference type="EMBL" id="CP014502">
    <property type="protein sequence ID" value="ANB14334.1"/>
    <property type="molecule type" value="Genomic_DNA"/>
</dbReference>
<organism evidence="11 12">
    <name type="scientific">Sugiyamaella lignohabitans</name>
    <dbReference type="NCBI Taxonomy" id="796027"/>
    <lineage>
        <taxon>Eukaryota</taxon>
        <taxon>Fungi</taxon>
        <taxon>Dikarya</taxon>
        <taxon>Ascomycota</taxon>
        <taxon>Saccharomycotina</taxon>
        <taxon>Dipodascomycetes</taxon>
        <taxon>Dipodascales</taxon>
        <taxon>Trichomonascaceae</taxon>
        <taxon>Sugiyamaella</taxon>
    </lineage>
</organism>
<dbReference type="InterPro" id="IPR003164">
    <property type="entry name" value="Clathrin_a-adaptin_app_sub_C"/>
</dbReference>
<dbReference type="Gene3D" id="1.25.10.10">
    <property type="entry name" value="Leucine-rich Repeat Variant"/>
    <property type="match status" value="1"/>
</dbReference>
<gene>
    <name evidence="11" type="primary">APL3</name>
    <name evidence="11" type="ORF">AWJ20_5303</name>
</gene>
<dbReference type="SUPFAM" id="SSF49348">
    <property type="entry name" value="Clathrin adaptor appendage domain"/>
    <property type="match status" value="1"/>
</dbReference>
<evidence type="ECO:0000256" key="2">
    <source>
        <dbReference type="ARBA" id="ARBA00022448"/>
    </source>
</evidence>
<keyword evidence="2 7" id="KW-0813">Transport</keyword>
<feature type="compositionally biased region" description="Low complexity" evidence="9">
    <location>
        <begin position="667"/>
        <end position="677"/>
    </location>
</feature>
<dbReference type="GO" id="GO:0006886">
    <property type="term" value="P:intracellular protein transport"/>
    <property type="evidence" value="ECO:0007669"/>
    <property type="project" value="UniProtKB-UniRule"/>
</dbReference>
<sequence>MSQPMKGLVQFIADLRNARAREVEVKRVNAELANIRTKFRDPNLNGYNKKKYISKLIYMYILGYEIDIGHVESVSLLSSTKYSEKQIGYLAISLMLNENDSLLDMVVNSARKDLESLDEMHTCLALNCIATVGGRSIGDALSNDIFKLLISPTSPDFVRKKAALTMLRLYRKNPNIIMPGWADRIVALLDHEDLGVATSVVSLVIALVQDNPEDFKMSYGKAVRRLQALVFQKEYSPDYVYYEVPAPWLFIKLFRLLQYYPPTTDEAVEAAIRKVIFKVVDMNAVPVENIQQNNAQNAVLFEVINLAIHLEVDAILLDRIVDALGKFLKSSETNVRYLSLNAMAILAARYDTVPIRKHIPAVVKFLRDKDISIRRKAVDLLYCLCDGTNVITIVGELLKYLQSADFALREEMVIRIAILAEKYATEYQWYVDTSLRLIAIAGNHVSDEVWTRVIQIVVNNEGLQVYAARTVCSYLKQPNCNETMVKVGGYILGEYGHLIADDPGHSPIEQFLLLHDKFPNCSSFTRGILLTTYVKFVNLFVEIKPQLVQVFEFHSTSIDSELQQRACEYLRIVNSPNPTLLPTVWDEMPPFPERTSALLTRLHQKHVISEDKRVWALGNKQAQVERAALNLDQRGSANLLSTPPTGAHAVNGDQNGTAEFKGNGLVPAATGAAGRSGAPPPPPVPRKGSGSTATTGKTEPLLSSNWEEGYRNHLSSVSGIFYEDSLIQIGLKSEYRRHLGCVILYFKNISGTTLQSLSVDLSNPAGNDKLSIATKNFPESTIPHNGSTQQVIVIEAKQPFEESPLIKITYLAGTLKVLNLKLPVVIEKFMEPANLNADEYFKRWNQIGGAPREAQKVFKNISASSADGQLARTAEDDAKIVSGMHWSILRGVDKNPANFIGGSVLHTSAGGNFGCLLRLEPDNDKVMYRVTVRATNEALPSILAKNLTMAYQL</sequence>
<feature type="compositionally biased region" description="Low complexity" evidence="9">
    <location>
        <begin position="686"/>
        <end position="698"/>
    </location>
</feature>
<dbReference type="InterPro" id="IPR017104">
    <property type="entry name" value="AP2_complex_asu"/>
</dbReference>
<keyword evidence="3 7" id="KW-0254">Endocytosis</keyword>
<proteinExistence type="inferred from homology"/>
<dbReference type="KEGG" id="slb:AWJ20_5303"/>
<dbReference type="InterPro" id="IPR002553">
    <property type="entry name" value="Clathrin/coatomer_adapt-like_N"/>
</dbReference>
<feature type="domain" description="Clathrin adaptor alpha/beta/gamma-adaptin appendage Ig-like subdomain" evidence="10">
    <location>
        <begin position="711"/>
        <end position="823"/>
    </location>
</feature>
<evidence type="ECO:0000256" key="6">
    <source>
        <dbReference type="ARBA" id="ARBA00023176"/>
    </source>
</evidence>
<dbReference type="PANTHER" id="PTHR22780">
    <property type="entry name" value="ADAPTIN, ALPHA/GAMMA/EPSILON"/>
    <property type="match status" value="1"/>
</dbReference>
<protein>
    <recommendedName>
        <fullName evidence="7">AP-2 complex subunit alpha</fullName>
    </recommendedName>
</protein>
<keyword evidence="6 7" id="KW-0168">Coated pit</keyword>
<dbReference type="Gene3D" id="3.30.310.10">
    <property type="entry name" value="TATA-Binding Protein"/>
    <property type="match status" value="1"/>
</dbReference>
<dbReference type="Pfam" id="PF02296">
    <property type="entry name" value="Alpha_adaptin_C"/>
    <property type="match status" value="1"/>
</dbReference>